<dbReference type="Pfam" id="PF08534">
    <property type="entry name" value="Redoxin"/>
    <property type="match status" value="1"/>
</dbReference>
<dbReference type="GO" id="GO:0008379">
    <property type="term" value="F:thioredoxin peroxidase activity"/>
    <property type="evidence" value="ECO:0007669"/>
    <property type="project" value="InterPro"/>
</dbReference>
<dbReference type="AlphaFoldDB" id="A0A9W8ZVU5"/>
<dbReference type="Gene3D" id="3.40.30.10">
    <property type="entry name" value="Glutaredoxin"/>
    <property type="match status" value="1"/>
</dbReference>
<dbReference type="InterPro" id="IPR036249">
    <property type="entry name" value="Thioredoxin-like_sf"/>
</dbReference>
<accession>A0A9W8ZVU5</accession>
<dbReference type="GO" id="GO:0005777">
    <property type="term" value="C:peroxisome"/>
    <property type="evidence" value="ECO:0007669"/>
    <property type="project" value="TreeGrafter"/>
</dbReference>
<sequence length="150" mass="16109">MAPTIEVGDPVPEGTFTLFNSFALADTSQCHTTTEIPELDSHAACGVPTKLDINKECLKPKDIAVFTTNDAFVMSGWGRFEGLKDKTLSDPNVEWSGKMGLSVDLSAVTFGTRTIRYAMIIDDLVVKYVAAEPGKGEVTVSGVDVVLSHL</sequence>
<dbReference type="SUPFAM" id="SSF52833">
    <property type="entry name" value="Thioredoxin-like"/>
    <property type="match status" value="1"/>
</dbReference>
<feature type="domain" description="Redoxin" evidence="6">
    <location>
        <begin position="61"/>
        <end position="147"/>
    </location>
</feature>
<dbReference type="GO" id="GO:0045454">
    <property type="term" value="P:cell redox homeostasis"/>
    <property type="evidence" value="ECO:0007669"/>
    <property type="project" value="TreeGrafter"/>
</dbReference>
<evidence type="ECO:0000256" key="3">
    <source>
        <dbReference type="ARBA" id="ARBA00022862"/>
    </source>
</evidence>
<evidence type="ECO:0000313" key="7">
    <source>
        <dbReference type="EMBL" id="KAJ4468298.1"/>
    </source>
</evidence>
<keyword evidence="4" id="KW-0560">Oxidoreductase</keyword>
<dbReference type="GO" id="GO:0042744">
    <property type="term" value="P:hydrogen peroxide catabolic process"/>
    <property type="evidence" value="ECO:0007669"/>
    <property type="project" value="TreeGrafter"/>
</dbReference>
<dbReference type="GO" id="GO:0005739">
    <property type="term" value="C:mitochondrion"/>
    <property type="evidence" value="ECO:0007669"/>
    <property type="project" value="TreeGrafter"/>
</dbReference>
<keyword evidence="2" id="KW-0575">Peroxidase</keyword>
<name>A0A9W8ZVU5_9AGAR</name>
<proteinExistence type="inferred from homology"/>
<organism evidence="7 8">
    <name type="scientific">Lentinula aciculospora</name>
    <dbReference type="NCBI Taxonomy" id="153920"/>
    <lineage>
        <taxon>Eukaryota</taxon>
        <taxon>Fungi</taxon>
        <taxon>Dikarya</taxon>
        <taxon>Basidiomycota</taxon>
        <taxon>Agaricomycotina</taxon>
        <taxon>Agaricomycetes</taxon>
        <taxon>Agaricomycetidae</taxon>
        <taxon>Agaricales</taxon>
        <taxon>Marasmiineae</taxon>
        <taxon>Omphalotaceae</taxon>
        <taxon>Lentinula</taxon>
    </lineage>
</organism>
<evidence type="ECO:0000256" key="5">
    <source>
        <dbReference type="ARBA" id="ARBA00023284"/>
    </source>
</evidence>
<keyword evidence="8" id="KW-1185">Reference proteome</keyword>
<evidence type="ECO:0000256" key="2">
    <source>
        <dbReference type="ARBA" id="ARBA00022559"/>
    </source>
</evidence>
<dbReference type="PANTHER" id="PTHR10430:SF16">
    <property type="entry name" value="PEROXIREDOXIN-5, MITOCHONDRIAL"/>
    <property type="match status" value="1"/>
</dbReference>
<comment type="caution">
    <text evidence="7">The sequence shown here is derived from an EMBL/GenBank/DDBJ whole genome shotgun (WGS) entry which is preliminary data.</text>
</comment>
<protein>
    <submittedName>
        <fullName evidence="7">1-Cys peroxiredoxin isozyme</fullName>
    </submittedName>
</protein>
<keyword evidence="3" id="KW-0049">Antioxidant</keyword>
<reference evidence="7" key="1">
    <citation type="submission" date="2022-08" db="EMBL/GenBank/DDBJ databases">
        <title>A Global Phylogenomic Analysis of the Shiitake Genus Lentinula.</title>
        <authorList>
            <consortium name="DOE Joint Genome Institute"/>
            <person name="Sierra-Patev S."/>
            <person name="Min B."/>
            <person name="Naranjo-Ortiz M."/>
            <person name="Looney B."/>
            <person name="Konkel Z."/>
            <person name="Slot J.C."/>
            <person name="Sakamoto Y."/>
            <person name="Steenwyk J.L."/>
            <person name="Rokas A."/>
            <person name="Carro J."/>
            <person name="Camarero S."/>
            <person name="Ferreira P."/>
            <person name="Molpeceres G."/>
            <person name="Ruiz-Duenas F.J."/>
            <person name="Serrano A."/>
            <person name="Henrissat B."/>
            <person name="Drula E."/>
            <person name="Hughes K.W."/>
            <person name="Mata J.L."/>
            <person name="Ishikawa N.K."/>
            <person name="Vargas-Isla R."/>
            <person name="Ushijima S."/>
            <person name="Smith C.A."/>
            <person name="Ahrendt S."/>
            <person name="Andreopoulos W."/>
            <person name="He G."/>
            <person name="Labutti K."/>
            <person name="Lipzen A."/>
            <person name="Ng V."/>
            <person name="Riley R."/>
            <person name="Sandor L."/>
            <person name="Barry K."/>
            <person name="Martinez A.T."/>
            <person name="Xiao Y."/>
            <person name="Gibbons J.G."/>
            <person name="Terashima K."/>
            <person name="Grigoriev I.V."/>
            <person name="Hibbett D.S."/>
        </authorList>
    </citation>
    <scope>NUCLEOTIDE SEQUENCE</scope>
    <source>
        <strain evidence="7">JLM2183</strain>
    </source>
</reference>
<dbReference type="OrthoDB" id="195498at2759"/>
<dbReference type="GO" id="GO:0034599">
    <property type="term" value="P:cellular response to oxidative stress"/>
    <property type="evidence" value="ECO:0007669"/>
    <property type="project" value="InterPro"/>
</dbReference>
<keyword evidence="5" id="KW-0676">Redox-active center</keyword>
<evidence type="ECO:0000259" key="6">
    <source>
        <dbReference type="Pfam" id="PF08534"/>
    </source>
</evidence>
<evidence type="ECO:0000313" key="8">
    <source>
        <dbReference type="Proteomes" id="UP001150266"/>
    </source>
</evidence>
<dbReference type="InterPro" id="IPR013740">
    <property type="entry name" value="Redoxin"/>
</dbReference>
<dbReference type="EMBL" id="JAOTPV010000037">
    <property type="protein sequence ID" value="KAJ4468298.1"/>
    <property type="molecule type" value="Genomic_DNA"/>
</dbReference>
<dbReference type="Proteomes" id="UP001150266">
    <property type="component" value="Unassembled WGS sequence"/>
</dbReference>
<comment type="similarity">
    <text evidence="1">Belongs to the peroxiredoxin family. Prx5 subfamily.</text>
</comment>
<dbReference type="InterPro" id="IPR037944">
    <property type="entry name" value="PRX5-like"/>
</dbReference>
<dbReference type="PANTHER" id="PTHR10430">
    <property type="entry name" value="PEROXIREDOXIN"/>
    <property type="match status" value="1"/>
</dbReference>
<evidence type="ECO:0000256" key="1">
    <source>
        <dbReference type="ARBA" id="ARBA00010505"/>
    </source>
</evidence>
<evidence type="ECO:0000256" key="4">
    <source>
        <dbReference type="ARBA" id="ARBA00023002"/>
    </source>
</evidence>
<gene>
    <name evidence="7" type="ORF">J3R30DRAFT_3410378</name>
</gene>